<name>A0A6J6QB11_9ZZZZ</name>
<dbReference type="Gene3D" id="3.40.50.720">
    <property type="entry name" value="NAD(P)-binding Rossmann-like Domain"/>
    <property type="match status" value="1"/>
</dbReference>
<dbReference type="InterPro" id="IPR036291">
    <property type="entry name" value="NAD(P)-bd_dom_sf"/>
</dbReference>
<evidence type="ECO:0000259" key="1">
    <source>
        <dbReference type="Pfam" id="PF01370"/>
    </source>
</evidence>
<dbReference type="InterPro" id="IPR001509">
    <property type="entry name" value="Epimerase_deHydtase"/>
</dbReference>
<evidence type="ECO:0000313" key="2">
    <source>
        <dbReference type="EMBL" id="CAB4708930.1"/>
    </source>
</evidence>
<gene>
    <name evidence="2" type="ORF">UFOPK2399_01868</name>
</gene>
<organism evidence="2">
    <name type="scientific">freshwater metagenome</name>
    <dbReference type="NCBI Taxonomy" id="449393"/>
    <lineage>
        <taxon>unclassified sequences</taxon>
        <taxon>metagenomes</taxon>
        <taxon>ecological metagenomes</taxon>
    </lineage>
</organism>
<feature type="domain" description="NAD-dependent epimerase/dehydratase" evidence="1">
    <location>
        <begin position="4"/>
        <end position="239"/>
    </location>
</feature>
<sequence>MTKVLVTGGAGFIGTNVVRALLARGDEVRVLDNFSTGNRANLTGLDVEIVEGELRSYERVHHAARGVDTVYHLGALGSVPRSVGDPLTSNAVNVEGTLNTLLAARDQGVRRVVFSSSSSIYGATGSLPRTEDQPPDPISPYAVAKLAAERYCISFSRVYDSFESVVLRYFNVFGPFQSPFSQYAAVVPLFISAISKGEPITIFGDGGQSRDFTYVDNVVDATIRAAHAPQANGRIINVAAASPASVDELADTIGAILGKPVAKTKVAPRTGDIRDSWADISAARELLGYEPGVGLEEGLRRTVEAFGD</sequence>
<dbReference type="PANTHER" id="PTHR43245">
    <property type="entry name" value="BIFUNCTIONAL POLYMYXIN RESISTANCE PROTEIN ARNA"/>
    <property type="match status" value="1"/>
</dbReference>
<dbReference type="Pfam" id="PF01370">
    <property type="entry name" value="Epimerase"/>
    <property type="match status" value="1"/>
</dbReference>
<proteinExistence type="predicted"/>
<dbReference type="InterPro" id="IPR050177">
    <property type="entry name" value="Lipid_A_modif_metabolic_enz"/>
</dbReference>
<dbReference type="PANTHER" id="PTHR43245:SF13">
    <property type="entry name" value="UDP-D-APIOSE_UDP-D-XYLOSE SYNTHASE 2"/>
    <property type="match status" value="1"/>
</dbReference>
<dbReference type="AlphaFoldDB" id="A0A6J6QB11"/>
<reference evidence="2" key="1">
    <citation type="submission" date="2020-05" db="EMBL/GenBank/DDBJ databases">
        <authorList>
            <person name="Chiriac C."/>
            <person name="Salcher M."/>
            <person name="Ghai R."/>
            <person name="Kavagutti S V."/>
        </authorList>
    </citation>
    <scope>NUCLEOTIDE SEQUENCE</scope>
</reference>
<protein>
    <submittedName>
        <fullName evidence="2">Unannotated protein</fullName>
    </submittedName>
</protein>
<dbReference type="SUPFAM" id="SSF51735">
    <property type="entry name" value="NAD(P)-binding Rossmann-fold domains"/>
    <property type="match status" value="1"/>
</dbReference>
<dbReference type="PRINTS" id="PR01713">
    <property type="entry name" value="NUCEPIMERASE"/>
</dbReference>
<dbReference type="Gene3D" id="3.90.25.10">
    <property type="entry name" value="UDP-galactose 4-epimerase, domain 1"/>
    <property type="match status" value="1"/>
</dbReference>
<accession>A0A6J6QB11</accession>
<dbReference type="EMBL" id="CAEZXP010000009">
    <property type="protein sequence ID" value="CAB4708930.1"/>
    <property type="molecule type" value="Genomic_DNA"/>
</dbReference>